<keyword evidence="2" id="KW-1185">Reference proteome</keyword>
<dbReference type="Proteomes" id="UP000805193">
    <property type="component" value="Unassembled WGS sequence"/>
</dbReference>
<evidence type="ECO:0000313" key="1">
    <source>
        <dbReference type="EMBL" id="KAG0415684.1"/>
    </source>
</evidence>
<proteinExistence type="predicted"/>
<feature type="non-terminal residue" evidence="1">
    <location>
        <position position="78"/>
    </location>
</feature>
<organism evidence="1 2">
    <name type="scientific">Ixodes persulcatus</name>
    <name type="common">Taiga tick</name>
    <dbReference type="NCBI Taxonomy" id="34615"/>
    <lineage>
        <taxon>Eukaryota</taxon>
        <taxon>Metazoa</taxon>
        <taxon>Ecdysozoa</taxon>
        <taxon>Arthropoda</taxon>
        <taxon>Chelicerata</taxon>
        <taxon>Arachnida</taxon>
        <taxon>Acari</taxon>
        <taxon>Parasitiformes</taxon>
        <taxon>Ixodida</taxon>
        <taxon>Ixodoidea</taxon>
        <taxon>Ixodidae</taxon>
        <taxon>Ixodinae</taxon>
        <taxon>Ixodes</taxon>
    </lineage>
</organism>
<dbReference type="EMBL" id="JABSTQ010011045">
    <property type="protein sequence ID" value="KAG0415684.1"/>
    <property type="molecule type" value="Genomic_DNA"/>
</dbReference>
<protein>
    <submittedName>
        <fullName evidence="1">Uncharacterized protein</fullName>
    </submittedName>
</protein>
<comment type="caution">
    <text evidence="1">The sequence shown here is derived from an EMBL/GenBank/DDBJ whole genome shotgun (WGS) entry which is preliminary data.</text>
</comment>
<reference evidence="1 2" key="1">
    <citation type="journal article" date="2020" name="Cell">
        <title>Large-Scale Comparative Analyses of Tick Genomes Elucidate Their Genetic Diversity and Vector Capacities.</title>
        <authorList>
            <consortium name="Tick Genome and Microbiome Consortium (TIGMIC)"/>
            <person name="Jia N."/>
            <person name="Wang J."/>
            <person name="Shi W."/>
            <person name="Du L."/>
            <person name="Sun Y."/>
            <person name="Zhan W."/>
            <person name="Jiang J.F."/>
            <person name="Wang Q."/>
            <person name="Zhang B."/>
            <person name="Ji P."/>
            <person name="Bell-Sakyi L."/>
            <person name="Cui X.M."/>
            <person name="Yuan T.T."/>
            <person name="Jiang B.G."/>
            <person name="Yang W.F."/>
            <person name="Lam T.T."/>
            <person name="Chang Q.C."/>
            <person name="Ding S.J."/>
            <person name="Wang X.J."/>
            <person name="Zhu J.G."/>
            <person name="Ruan X.D."/>
            <person name="Zhao L."/>
            <person name="Wei J.T."/>
            <person name="Ye R.Z."/>
            <person name="Que T.C."/>
            <person name="Du C.H."/>
            <person name="Zhou Y.H."/>
            <person name="Cheng J.X."/>
            <person name="Dai P.F."/>
            <person name="Guo W.B."/>
            <person name="Han X.H."/>
            <person name="Huang E.J."/>
            <person name="Li L.F."/>
            <person name="Wei W."/>
            <person name="Gao Y.C."/>
            <person name="Liu J.Z."/>
            <person name="Shao H.Z."/>
            <person name="Wang X."/>
            <person name="Wang C.C."/>
            <person name="Yang T.C."/>
            <person name="Huo Q.B."/>
            <person name="Li W."/>
            <person name="Chen H.Y."/>
            <person name="Chen S.E."/>
            <person name="Zhou L.G."/>
            <person name="Ni X.B."/>
            <person name="Tian J.H."/>
            <person name="Sheng Y."/>
            <person name="Liu T."/>
            <person name="Pan Y.S."/>
            <person name="Xia L.Y."/>
            <person name="Li J."/>
            <person name="Zhao F."/>
            <person name="Cao W.C."/>
        </authorList>
    </citation>
    <scope>NUCLEOTIDE SEQUENCE [LARGE SCALE GENOMIC DNA]</scope>
    <source>
        <strain evidence="1">Iper-2018</strain>
    </source>
</reference>
<sequence length="78" mass="8461">MLGTTDKMAGVIKNPSNVGQRAAMKFLTAEGCRPLDIHRRMQAMYAHESGRTRGNDRSSATMVTCPDAEGQFPPPPQA</sequence>
<accession>A0AC60P996</accession>
<name>A0AC60P996_IXOPE</name>
<gene>
    <name evidence="1" type="ORF">HPB47_007142</name>
</gene>
<evidence type="ECO:0000313" key="2">
    <source>
        <dbReference type="Proteomes" id="UP000805193"/>
    </source>
</evidence>